<reference evidence="3" key="4">
    <citation type="submission" date="2016-09" db="EMBL/GenBank/DDBJ databases">
        <authorList>
            <person name="Pfeiffer F."/>
        </authorList>
    </citation>
    <scope>NUCLEOTIDE SEQUENCE</scope>
    <source>
        <strain evidence="3">ATCC 43099</strain>
    </source>
</reference>
<dbReference type="EMBL" id="CP001932">
    <property type="protein sequence ID" value="ADD06223.1"/>
    <property type="molecule type" value="Genomic_DNA"/>
</dbReference>
<dbReference type="Proteomes" id="UP000001879">
    <property type="component" value="Chromosome"/>
</dbReference>
<dbReference type="OrthoDB" id="263424at2157"/>
<dbReference type="AlphaFoldDB" id="D3SZ31"/>
<evidence type="ECO:0000313" key="4">
    <source>
        <dbReference type="EMBL" id="ELY31062.1"/>
    </source>
</evidence>
<dbReference type="Gene3D" id="3.30.1370.80">
    <property type="entry name" value="Molybdopterin cofactor biosynthesis MoaD-related, C-terminal domain"/>
    <property type="match status" value="1"/>
</dbReference>
<dbReference type="KEGG" id="nmg:Nmag_2665"/>
<dbReference type="GeneID" id="8825520"/>
<name>D3SZ31_NATMM</name>
<reference evidence="4 6" key="3">
    <citation type="journal article" date="2014" name="PLoS Genet.">
        <title>Phylogenetically driven sequencing of extremely halophilic archaea reveals strategies for static and dynamic osmo-response.</title>
        <authorList>
            <person name="Becker E.A."/>
            <person name="Seitzer P.M."/>
            <person name="Tritt A."/>
            <person name="Larsen D."/>
            <person name="Krusor M."/>
            <person name="Yao A.I."/>
            <person name="Wu D."/>
            <person name="Madern D."/>
            <person name="Eisen J.A."/>
            <person name="Darling A.E."/>
            <person name="Facciotti M.T."/>
        </authorList>
    </citation>
    <scope>NUCLEOTIDE SEQUENCE [LARGE SCALE GENOMIC DNA]</scope>
    <source>
        <strain evidence="6">ATCC 43099 / DSM 3394 / CCM 3739 / CIP 104546 / IAM 13178 / JCM 8861 / NBRC 102185 / NCIMB 2190 / MS3</strain>
        <strain evidence="4">MS-3</strain>
    </source>
</reference>
<dbReference type="eggNOG" id="arCOG06308">
    <property type="taxonomic scope" value="Archaea"/>
</dbReference>
<dbReference type="Proteomes" id="UP000011543">
    <property type="component" value="Unassembled WGS sequence"/>
</dbReference>
<organism evidence="3 5">
    <name type="scientific">Natrialba magadii (strain ATCC 43099 / DSM 3394 / CCM 3739 / CIP 104546 / IAM 13178 / JCM 8861 / NBRC 102185 / NCIMB 2190 / MS3)</name>
    <name type="common">Natronobacterium magadii</name>
    <dbReference type="NCBI Taxonomy" id="547559"/>
    <lineage>
        <taxon>Archaea</taxon>
        <taxon>Methanobacteriati</taxon>
        <taxon>Methanobacteriota</taxon>
        <taxon>Stenosarchaea group</taxon>
        <taxon>Halobacteria</taxon>
        <taxon>Halobacteriales</taxon>
        <taxon>Natrialbaceae</taxon>
        <taxon>Natrialba</taxon>
    </lineage>
</organism>
<feature type="domain" description="Molybdopterin cofactor biosynthesis MoaD-related C-terminal" evidence="2">
    <location>
        <begin position="6"/>
        <end position="31"/>
    </location>
</feature>
<evidence type="ECO:0000256" key="1">
    <source>
        <dbReference type="SAM" id="MobiDB-lite"/>
    </source>
</evidence>
<keyword evidence="5" id="KW-1185">Reference proteome</keyword>
<reference evidence="5" key="1">
    <citation type="submission" date="2010-02" db="EMBL/GenBank/DDBJ databases">
        <title>Complete sequence of chromosome of Natrialba magadii ATCC 43099.</title>
        <authorList>
            <consortium name="US DOE Joint Genome Institute"/>
            <person name="Lucas S."/>
            <person name="Copeland A."/>
            <person name="Lapidus A."/>
            <person name="Cheng J.-F."/>
            <person name="Bruce D."/>
            <person name="Goodwin L."/>
            <person name="Pitluck S."/>
            <person name="Davenport K."/>
            <person name="Saunders E."/>
            <person name="Detter J.C."/>
            <person name="Han C."/>
            <person name="Tapia R."/>
            <person name="Land M."/>
            <person name="Hauser L."/>
            <person name="Kyrpides N."/>
            <person name="Mikhailova N."/>
            <person name="De Castro R.E."/>
            <person name="Maupin-Furlow J.A."/>
            <person name="Woyke T."/>
        </authorList>
    </citation>
    <scope>NUCLEOTIDE SEQUENCE [LARGE SCALE GENOMIC DNA]</scope>
    <source>
        <strain evidence="5">ATCC 43099 / DSM 3394 / CCM 3739 / CIP 104546 / IAM 13178 / JCM 8861 / NBRC 102185 / NCIMB 2190 / MS3</strain>
    </source>
</reference>
<dbReference type="RefSeq" id="WP_004215092.1">
    <property type="nucleotide sequence ID" value="NC_013922.1"/>
</dbReference>
<feature type="region of interest" description="Disordered" evidence="1">
    <location>
        <begin position="24"/>
        <end position="77"/>
    </location>
</feature>
<dbReference type="EMBL" id="AOHS01000028">
    <property type="protein sequence ID" value="ELY31062.1"/>
    <property type="molecule type" value="Genomic_DNA"/>
</dbReference>
<accession>D3SZ31</accession>
<evidence type="ECO:0000313" key="6">
    <source>
        <dbReference type="Proteomes" id="UP000011543"/>
    </source>
</evidence>
<dbReference type="InterPro" id="IPR036473">
    <property type="entry name" value="Mopterin_CF_MoaD-rel_C_sf"/>
</dbReference>
<dbReference type="HOGENOM" id="CLU_160444_0_0_2"/>
<dbReference type="Pfam" id="PF09189">
    <property type="entry name" value="MoaD_arch"/>
    <property type="match status" value="2"/>
</dbReference>
<reference evidence="3 5" key="2">
    <citation type="journal article" date="2012" name="BMC Genomics">
        <title>A comparative genomics perspective on the genetic content of the alkaliphilic haloarchaeon Natrialba magadii ATCC 43099T.</title>
        <authorList>
            <person name="Siddaramappa S."/>
            <person name="Challacombe J.F."/>
            <person name="Decastro R.E."/>
            <person name="Pfeiffer F."/>
            <person name="Sastre D.E."/>
            <person name="Gimenez M.I."/>
            <person name="Paggi R.A."/>
            <person name="Detter J.C."/>
            <person name="Davenport K.W."/>
            <person name="Goodwin L.A."/>
            <person name="Kyrpides N."/>
            <person name="Tapia R."/>
            <person name="Pitluck S."/>
            <person name="Lucas S."/>
            <person name="Woyke T."/>
            <person name="Maupin-Furlow J.A."/>
        </authorList>
    </citation>
    <scope>NUCLEOTIDE SEQUENCE [LARGE SCALE GENOMIC DNA]</scope>
    <source>
        <strain evidence="3">ATCC 43099</strain>
        <strain evidence="5">ATCC 43099 / DSM 3394 / CCM 3739 / CIP 104546 / IAM 13178 / JCM 8861 / NBRC 102185 / NCIMB 2190 / MS3</strain>
    </source>
</reference>
<sequence>MTRRIERSFRGISERLAIRYLTNLGGERVESAAEATPTPTPTPTRTPDHDSVDSDYERDDDHDHDAPRDGTPPTVVGDTWQATLSSESVQIGPTLTLTEVTVVFEGQESAPLETLVEDFAQKAMRAGG</sequence>
<dbReference type="STRING" id="547559.Nmag_2665"/>
<evidence type="ECO:0000259" key="2">
    <source>
        <dbReference type="Pfam" id="PF09189"/>
    </source>
</evidence>
<dbReference type="PATRIC" id="fig|547559.17.peg.1374"/>
<protein>
    <submittedName>
        <fullName evidence="3">Ubiquitin-like protein</fullName>
    </submittedName>
</protein>
<feature type="domain" description="Molybdopterin cofactor biosynthesis MoaD-related C-terminal" evidence="2">
    <location>
        <begin position="68"/>
        <end position="128"/>
    </location>
</feature>
<proteinExistence type="predicted"/>
<dbReference type="PaxDb" id="547559-Nmag_2665"/>
<evidence type="ECO:0000313" key="3">
    <source>
        <dbReference type="EMBL" id="ADD06223.1"/>
    </source>
</evidence>
<feature type="compositionally biased region" description="Basic and acidic residues" evidence="1">
    <location>
        <begin position="59"/>
        <end position="68"/>
    </location>
</feature>
<gene>
    <name evidence="3" type="ordered locus">Nmag_2665</name>
    <name evidence="4" type="ORF">C500_07056</name>
</gene>
<evidence type="ECO:0000313" key="5">
    <source>
        <dbReference type="Proteomes" id="UP000001879"/>
    </source>
</evidence>
<dbReference type="InterPro" id="IPR015272">
    <property type="entry name" value="MoadD_C"/>
</dbReference>